<evidence type="ECO:0000256" key="3">
    <source>
        <dbReference type="ARBA" id="ARBA00022692"/>
    </source>
</evidence>
<dbReference type="InterPro" id="IPR013525">
    <property type="entry name" value="ABC2_TM"/>
</dbReference>
<feature type="transmembrane region" description="Helical" evidence="6">
    <location>
        <begin position="315"/>
        <end position="336"/>
    </location>
</feature>
<dbReference type="AlphaFoldDB" id="A0A921IQD7"/>
<dbReference type="InterPro" id="IPR051449">
    <property type="entry name" value="ABC-2_transporter_component"/>
</dbReference>
<keyword evidence="4 6" id="KW-1133">Transmembrane helix</keyword>
<feature type="transmembrane region" description="Helical" evidence="6">
    <location>
        <begin position="254"/>
        <end position="275"/>
    </location>
</feature>
<name>A0A921IQD7_9ACTN</name>
<dbReference type="GO" id="GO:0140359">
    <property type="term" value="F:ABC-type transporter activity"/>
    <property type="evidence" value="ECO:0007669"/>
    <property type="project" value="InterPro"/>
</dbReference>
<feature type="domain" description="ABC-2 type transporter transmembrane" evidence="7">
    <location>
        <begin position="17"/>
        <end position="395"/>
    </location>
</feature>
<evidence type="ECO:0000313" key="9">
    <source>
        <dbReference type="Proteomes" id="UP000746751"/>
    </source>
</evidence>
<gene>
    <name evidence="8" type="ORF">K8U80_05170</name>
</gene>
<feature type="transmembrane region" description="Helical" evidence="6">
    <location>
        <begin position="204"/>
        <end position="224"/>
    </location>
</feature>
<evidence type="ECO:0000313" key="8">
    <source>
        <dbReference type="EMBL" id="HJG30769.1"/>
    </source>
</evidence>
<evidence type="ECO:0000256" key="2">
    <source>
        <dbReference type="ARBA" id="ARBA00022475"/>
    </source>
</evidence>
<protein>
    <submittedName>
        <fullName evidence="8">ABC transporter permease</fullName>
    </submittedName>
</protein>
<evidence type="ECO:0000256" key="1">
    <source>
        <dbReference type="ARBA" id="ARBA00004651"/>
    </source>
</evidence>
<feature type="transmembrane region" description="Helical" evidence="6">
    <location>
        <begin position="377"/>
        <end position="399"/>
    </location>
</feature>
<organism evidence="8 9">
    <name type="scientific">Collinsella ihumii</name>
    <dbReference type="NCBI Taxonomy" id="1720204"/>
    <lineage>
        <taxon>Bacteria</taxon>
        <taxon>Bacillati</taxon>
        <taxon>Actinomycetota</taxon>
        <taxon>Coriobacteriia</taxon>
        <taxon>Coriobacteriales</taxon>
        <taxon>Coriobacteriaceae</taxon>
        <taxon>Collinsella</taxon>
    </lineage>
</organism>
<dbReference type="PANTHER" id="PTHR30294:SF29">
    <property type="entry name" value="MULTIDRUG ABC TRANSPORTER PERMEASE YBHS-RELATED"/>
    <property type="match status" value="1"/>
</dbReference>
<sequence length="407" mass="42862">MRSTFKATVIMLLRTPSALVWALAFPVLMATLFMFMFSSMRNDGSVDAVPVAVVADAAWDDSMFAEAVGALADEGGGASDAGSGTALLAVTEVETLAEARDLLDAGEVDGVFRIDGAGEVQLTVAPEYSSAHQGDRGRSYGINRSILETVASSYTQSEALLEDLVARDSAALSDPQVVERALSLAADTEHISLTRGTPDETVRYYYALMGMATMFVAQLSMIAVSNIRPTASAVAARRCIAGTSRIRQLAGALLGSWVLSAIFLSVAFAFIRFVVGIDFEGREGLCLLALAAGACMATGLGALVGSLPLKGSATSGSGILTGLTCVLSIFAGLYGEPTMKLADSIARAVPISAWINPTKLVCDLFYSLYFYESLVPFAARLLACVAWGAVLFACAAPLFRRHRYAHL</sequence>
<reference evidence="8" key="2">
    <citation type="submission" date="2021-09" db="EMBL/GenBank/DDBJ databases">
        <authorList>
            <person name="Gilroy R."/>
        </authorList>
    </citation>
    <scope>NUCLEOTIDE SEQUENCE</scope>
    <source>
        <strain evidence="8">ChiGjej2B2-7701</strain>
    </source>
</reference>
<dbReference type="GO" id="GO:0005886">
    <property type="term" value="C:plasma membrane"/>
    <property type="evidence" value="ECO:0007669"/>
    <property type="project" value="UniProtKB-SubCell"/>
</dbReference>
<keyword evidence="3 6" id="KW-0812">Transmembrane</keyword>
<keyword evidence="2" id="KW-1003">Cell membrane</keyword>
<accession>A0A921IQD7</accession>
<dbReference type="Proteomes" id="UP000746751">
    <property type="component" value="Unassembled WGS sequence"/>
</dbReference>
<dbReference type="EMBL" id="DYVF01000037">
    <property type="protein sequence ID" value="HJG30769.1"/>
    <property type="molecule type" value="Genomic_DNA"/>
</dbReference>
<dbReference type="Pfam" id="PF12698">
    <property type="entry name" value="ABC2_membrane_3"/>
    <property type="match status" value="1"/>
</dbReference>
<proteinExistence type="predicted"/>
<feature type="transmembrane region" description="Helical" evidence="6">
    <location>
        <begin position="287"/>
        <end position="309"/>
    </location>
</feature>
<comment type="subcellular location">
    <subcellularLocation>
        <location evidence="1">Cell membrane</location>
        <topology evidence="1">Multi-pass membrane protein</topology>
    </subcellularLocation>
</comment>
<evidence type="ECO:0000256" key="6">
    <source>
        <dbReference type="SAM" id="Phobius"/>
    </source>
</evidence>
<evidence type="ECO:0000256" key="5">
    <source>
        <dbReference type="ARBA" id="ARBA00023136"/>
    </source>
</evidence>
<evidence type="ECO:0000259" key="7">
    <source>
        <dbReference type="Pfam" id="PF12698"/>
    </source>
</evidence>
<feature type="transmembrane region" description="Helical" evidence="6">
    <location>
        <begin position="18"/>
        <end position="37"/>
    </location>
</feature>
<keyword evidence="5 6" id="KW-0472">Membrane</keyword>
<dbReference type="PANTHER" id="PTHR30294">
    <property type="entry name" value="MEMBRANE COMPONENT OF ABC TRANSPORTER YHHJ-RELATED"/>
    <property type="match status" value="1"/>
</dbReference>
<reference evidence="8" key="1">
    <citation type="journal article" date="2021" name="PeerJ">
        <title>Extensive microbial diversity within the chicken gut microbiome revealed by metagenomics and culture.</title>
        <authorList>
            <person name="Gilroy R."/>
            <person name="Ravi A."/>
            <person name="Getino M."/>
            <person name="Pursley I."/>
            <person name="Horton D.L."/>
            <person name="Alikhan N.F."/>
            <person name="Baker D."/>
            <person name="Gharbi K."/>
            <person name="Hall N."/>
            <person name="Watson M."/>
            <person name="Adriaenssens E.M."/>
            <person name="Foster-Nyarko E."/>
            <person name="Jarju S."/>
            <person name="Secka A."/>
            <person name="Antonio M."/>
            <person name="Oren A."/>
            <person name="Chaudhuri R.R."/>
            <person name="La Ragione R."/>
            <person name="Hildebrand F."/>
            <person name="Pallen M.J."/>
        </authorList>
    </citation>
    <scope>NUCLEOTIDE SEQUENCE</scope>
    <source>
        <strain evidence="8">ChiGjej2B2-7701</strain>
    </source>
</reference>
<comment type="caution">
    <text evidence="8">The sequence shown here is derived from an EMBL/GenBank/DDBJ whole genome shotgun (WGS) entry which is preliminary data.</text>
</comment>
<evidence type="ECO:0000256" key="4">
    <source>
        <dbReference type="ARBA" id="ARBA00022989"/>
    </source>
</evidence>